<proteinExistence type="predicted"/>
<dbReference type="AlphaFoldDB" id="A0A544Z113"/>
<sequence length="59" mass="6674">MDQLPAPARPDPRLRPRPARLKDPGPGPGRRRDPGQGFMASARCPATWCRRSGRRSPWR</sequence>
<feature type="region of interest" description="Disordered" evidence="1">
    <location>
        <begin position="1"/>
        <end position="42"/>
    </location>
</feature>
<accession>A0A544Z113</accession>
<protein>
    <submittedName>
        <fullName evidence="2">Uncharacterized protein</fullName>
    </submittedName>
</protein>
<evidence type="ECO:0000313" key="3">
    <source>
        <dbReference type="Proteomes" id="UP000316541"/>
    </source>
</evidence>
<gene>
    <name evidence="2" type="ORF">FLX08_07405</name>
</gene>
<evidence type="ECO:0000256" key="1">
    <source>
        <dbReference type="SAM" id="MobiDB-lite"/>
    </source>
</evidence>
<dbReference type="EMBL" id="VIRM01000006">
    <property type="protein sequence ID" value="TQS22740.1"/>
    <property type="molecule type" value="Genomic_DNA"/>
</dbReference>
<evidence type="ECO:0000313" key="2">
    <source>
        <dbReference type="EMBL" id="TQS22740.1"/>
    </source>
</evidence>
<reference evidence="2 3" key="1">
    <citation type="submission" date="2019-07" db="EMBL/GenBank/DDBJ databases">
        <title>Microbispora hainanensis DSM 45428.</title>
        <authorList>
            <person name="Thawai C."/>
        </authorList>
    </citation>
    <scope>NUCLEOTIDE SEQUENCE [LARGE SCALE GENOMIC DNA]</scope>
    <source>
        <strain evidence="2 3">DSM 45428</strain>
    </source>
</reference>
<organism evidence="2 3">
    <name type="scientific">Microbispora hainanensis</name>
    <dbReference type="NCBI Taxonomy" id="568844"/>
    <lineage>
        <taxon>Bacteria</taxon>
        <taxon>Bacillati</taxon>
        <taxon>Actinomycetota</taxon>
        <taxon>Actinomycetes</taxon>
        <taxon>Streptosporangiales</taxon>
        <taxon>Streptosporangiaceae</taxon>
        <taxon>Microbispora</taxon>
    </lineage>
</organism>
<dbReference type="Proteomes" id="UP000316541">
    <property type="component" value="Unassembled WGS sequence"/>
</dbReference>
<comment type="caution">
    <text evidence="2">The sequence shown here is derived from an EMBL/GenBank/DDBJ whole genome shotgun (WGS) entry which is preliminary data.</text>
</comment>
<name>A0A544Z113_9ACTN</name>